<evidence type="ECO:0000256" key="8">
    <source>
        <dbReference type="PIRSR" id="PIRSR601952-2"/>
    </source>
</evidence>
<dbReference type="InterPro" id="IPR018299">
    <property type="entry name" value="Alkaline_phosphatase_AS"/>
</dbReference>
<dbReference type="Proteomes" id="UP000077552">
    <property type="component" value="Unassembled WGS sequence"/>
</dbReference>
<keyword evidence="3 8" id="KW-0479">Metal-binding</keyword>
<evidence type="ECO:0000313" key="12">
    <source>
        <dbReference type="Proteomes" id="UP000077552"/>
    </source>
</evidence>
<evidence type="ECO:0000256" key="2">
    <source>
        <dbReference type="ARBA" id="ARBA00022553"/>
    </source>
</evidence>
<evidence type="ECO:0000256" key="10">
    <source>
        <dbReference type="SAM" id="SignalP"/>
    </source>
</evidence>
<dbReference type="GO" id="GO:0046872">
    <property type="term" value="F:metal ion binding"/>
    <property type="evidence" value="ECO:0007669"/>
    <property type="project" value="UniProtKB-KW"/>
</dbReference>
<sequence length="368" mass="39646">MKAKLSLLTVLFTFAIISTSCVSVQVKDNTVSNISSEVKNPKNIILLIGDGMGLSQVSTAIYYKNGKPNFERFNTIGLSKTSSASDLITDSAAGATVFSTGVKTYNGAIGVNKDTIPVPTIVEELSKRGLATGIVATSSIQHATPASFYAHVKSRRLYEDITSFAPNSGVNFFAGGGLKFFTKRKDGKDLLAEMKAKGYEVITDQLPKTISEKSELILLADDGMPKMSEGRGDFLPNATKLALEKLSKNEKGFFLMVEGSQIDWGGHNNDADYLIQELLDFDKTLGVALDFAKQNGETLVIVTADHETGGYTLASYGNDYNKIKPSFSTTGHSGTMVPVFAEGPGASNFNGIYESIEIYHKMMALFGK</sequence>
<comment type="cofactor">
    <cofactor evidence="8">
        <name>Zn(2+)</name>
        <dbReference type="ChEBI" id="CHEBI:29105"/>
    </cofactor>
    <text evidence="8">Binds 2 Zn(2+) ions.</text>
</comment>
<dbReference type="RefSeq" id="WP_068761792.1">
    <property type="nucleotide sequence ID" value="NZ_LXIE01000012.1"/>
</dbReference>
<dbReference type="PROSITE" id="PS51257">
    <property type="entry name" value="PROKAR_LIPOPROTEIN"/>
    <property type="match status" value="1"/>
</dbReference>
<evidence type="ECO:0000256" key="7">
    <source>
        <dbReference type="PIRSR" id="PIRSR601952-1"/>
    </source>
</evidence>
<feature type="binding site" evidence="8">
    <location>
        <position position="50"/>
    </location>
    <ligand>
        <name>Zn(2+)</name>
        <dbReference type="ChEBI" id="CHEBI:29105"/>
        <label>2</label>
    </ligand>
</feature>
<evidence type="ECO:0000256" key="6">
    <source>
        <dbReference type="ARBA" id="ARBA00022842"/>
    </source>
</evidence>
<keyword evidence="5 8" id="KW-0862">Zinc</keyword>
<keyword evidence="10" id="KW-0732">Signal</keyword>
<comment type="cofactor">
    <cofactor evidence="8">
        <name>Mg(2+)</name>
        <dbReference type="ChEBI" id="CHEBI:18420"/>
    </cofactor>
    <text evidence="8">Binds 1 Mg(2+) ion.</text>
</comment>
<dbReference type="PANTHER" id="PTHR11596">
    <property type="entry name" value="ALKALINE PHOSPHATASE"/>
    <property type="match status" value="1"/>
</dbReference>
<comment type="caution">
    <text evidence="11">The sequence shown here is derived from an EMBL/GenBank/DDBJ whole genome shotgun (WGS) entry which is preliminary data.</text>
</comment>
<evidence type="ECO:0000256" key="1">
    <source>
        <dbReference type="ARBA" id="ARBA00005984"/>
    </source>
</evidence>
<evidence type="ECO:0000256" key="3">
    <source>
        <dbReference type="ARBA" id="ARBA00022723"/>
    </source>
</evidence>
<feature type="binding site" evidence="8">
    <location>
        <position position="144"/>
    </location>
    <ligand>
        <name>Mg(2+)</name>
        <dbReference type="ChEBI" id="CHEBI:18420"/>
    </ligand>
</feature>
<gene>
    <name evidence="11" type="ORF">A7A78_02790</name>
</gene>
<dbReference type="InterPro" id="IPR017850">
    <property type="entry name" value="Alkaline_phosphatase_core_sf"/>
</dbReference>
<keyword evidence="6 8" id="KW-0460">Magnesium</keyword>
<dbReference type="EMBL" id="LXIE01000012">
    <property type="protein sequence ID" value="OAD91618.1"/>
    <property type="molecule type" value="Genomic_DNA"/>
</dbReference>
<evidence type="ECO:0000313" key="11">
    <source>
        <dbReference type="EMBL" id="OAD91618.1"/>
    </source>
</evidence>
<dbReference type="SMART" id="SM00098">
    <property type="entry name" value="alkPPc"/>
    <property type="match status" value="1"/>
</dbReference>
<dbReference type="Pfam" id="PF00245">
    <property type="entry name" value="Alk_phosphatase"/>
    <property type="match status" value="1"/>
</dbReference>
<dbReference type="PANTHER" id="PTHR11596:SF5">
    <property type="entry name" value="ALKALINE PHOSPHATASE"/>
    <property type="match status" value="1"/>
</dbReference>
<dbReference type="PROSITE" id="PS00123">
    <property type="entry name" value="ALKALINE_PHOSPHATASE"/>
    <property type="match status" value="1"/>
</dbReference>
<feature type="binding site" evidence="8">
    <location>
        <position position="267"/>
    </location>
    <ligand>
        <name>Zn(2+)</name>
        <dbReference type="ChEBI" id="CHEBI:29105"/>
        <label>2</label>
    </ligand>
</feature>
<dbReference type="STRING" id="1385699.A7A78_02790"/>
<feature type="binding site" evidence="8">
    <location>
        <position position="50"/>
    </location>
    <ligand>
        <name>Mg(2+)</name>
        <dbReference type="ChEBI" id="CHEBI:18420"/>
    </ligand>
</feature>
<evidence type="ECO:0000256" key="5">
    <source>
        <dbReference type="ARBA" id="ARBA00022833"/>
    </source>
</evidence>
<feature type="chain" id="PRO_5008392145" evidence="10">
    <location>
        <begin position="24"/>
        <end position="368"/>
    </location>
</feature>
<dbReference type="PRINTS" id="PR00113">
    <property type="entry name" value="ALKPHPHTASE"/>
</dbReference>
<feature type="binding site" evidence="8">
    <location>
        <position position="306"/>
    </location>
    <ligand>
        <name>Zn(2+)</name>
        <dbReference type="ChEBI" id="CHEBI:29105"/>
        <label>2</label>
    </ligand>
</feature>
<dbReference type="Gene3D" id="3.40.720.10">
    <property type="entry name" value="Alkaline Phosphatase, subunit A"/>
    <property type="match status" value="1"/>
</dbReference>
<dbReference type="SUPFAM" id="SSF53649">
    <property type="entry name" value="Alkaline phosphatase-like"/>
    <property type="match status" value="1"/>
</dbReference>
<feature type="signal peptide" evidence="10">
    <location>
        <begin position="1"/>
        <end position="23"/>
    </location>
</feature>
<protein>
    <submittedName>
        <fullName evidence="11">Alkaline phosphatase</fullName>
    </submittedName>
</protein>
<dbReference type="InterPro" id="IPR001952">
    <property type="entry name" value="Alkaline_phosphatase"/>
</dbReference>
<organism evidence="11 12">
    <name type="scientific">Aequorivita soesokkakensis</name>
    <dbReference type="NCBI Taxonomy" id="1385699"/>
    <lineage>
        <taxon>Bacteria</taxon>
        <taxon>Pseudomonadati</taxon>
        <taxon>Bacteroidota</taxon>
        <taxon>Flavobacteriia</taxon>
        <taxon>Flavobacteriales</taxon>
        <taxon>Flavobacteriaceae</taxon>
        <taxon>Aequorivita</taxon>
    </lineage>
</organism>
<keyword evidence="2" id="KW-0597">Phosphoprotein</keyword>
<accession>A0A1A9LEB5</accession>
<dbReference type="OrthoDB" id="9794455at2"/>
<evidence type="ECO:0000256" key="9">
    <source>
        <dbReference type="RuleBase" id="RU003946"/>
    </source>
</evidence>
<keyword evidence="4" id="KW-0378">Hydrolase</keyword>
<dbReference type="GO" id="GO:0004035">
    <property type="term" value="F:alkaline phosphatase activity"/>
    <property type="evidence" value="ECO:0007669"/>
    <property type="project" value="TreeGrafter"/>
</dbReference>
<feature type="binding site" evidence="8">
    <location>
        <position position="305"/>
    </location>
    <ligand>
        <name>Zn(2+)</name>
        <dbReference type="ChEBI" id="CHEBI:29105"/>
        <label>2</label>
    </ligand>
</feature>
<feature type="binding site" evidence="8">
    <location>
        <position position="142"/>
    </location>
    <ligand>
        <name>Mg(2+)</name>
        <dbReference type="ChEBI" id="CHEBI:18420"/>
    </ligand>
</feature>
<feature type="binding site" evidence="8">
    <location>
        <position position="258"/>
    </location>
    <ligand>
        <name>Mg(2+)</name>
        <dbReference type="ChEBI" id="CHEBI:18420"/>
    </ligand>
</feature>
<feature type="binding site" evidence="8">
    <location>
        <position position="263"/>
    </location>
    <ligand>
        <name>Zn(2+)</name>
        <dbReference type="ChEBI" id="CHEBI:29105"/>
        <label>2</label>
    </ligand>
</feature>
<reference evidence="11 12" key="1">
    <citation type="submission" date="2016-05" db="EMBL/GenBank/DDBJ databases">
        <title>Genome sequencing of Vitellibacter soesokkakensis RSSK-12.</title>
        <authorList>
            <person name="Thevarajoo S."/>
            <person name="Selvaratnam C."/>
            <person name="Goh K.M."/>
            <person name="Chan K.-G."/>
            <person name="Chong C.S."/>
        </authorList>
    </citation>
    <scope>NUCLEOTIDE SEQUENCE [LARGE SCALE GENOMIC DNA]</scope>
    <source>
        <strain evidence="11 12">RSSK-12</strain>
    </source>
</reference>
<dbReference type="AlphaFoldDB" id="A0A1A9LEB5"/>
<proteinExistence type="inferred from homology"/>
<evidence type="ECO:0000256" key="4">
    <source>
        <dbReference type="ARBA" id="ARBA00022801"/>
    </source>
</evidence>
<keyword evidence="12" id="KW-1185">Reference proteome</keyword>
<dbReference type="CDD" id="cd16012">
    <property type="entry name" value="ALP"/>
    <property type="match status" value="1"/>
</dbReference>
<feature type="active site" description="Phosphoserine intermediate" evidence="7">
    <location>
        <position position="91"/>
    </location>
</feature>
<comment type="similarity">
    <text evidence="1 9">Belongs to the alkaline phosphatase family.</text>
</comment>
<name>A0A1A9LEB5_9FLAO</name>